<keyword evidence="14" id="KW-1185">Reference proteome</keyword>
<evidence type="ECO:0000256" key="10">
    <source>
        <dbReference type="PIRNR" id="PIRNR006247"/>
    </source>
</evidence>
<keyword evidence="9 10" id="KW-0472">Membrane</keyword>
<dbReference type="GO" id="GO:0046872">
    <property type="term" value="F:metal ion binding"/>
    <property type="evidence" value="ECO:0007669"/>
    <property type="project" value="UniProtKB-KW"/>
</dbReference>
<dbReference type="InterPro" id="IPR004772">
    <property type="entry name" value="TrkH"/>
</dbReference>
<keyword evidence="6 10" id="KW-0630">Potassium</keyword>
<comment type="caution">
    <text evidence="13">The sequence shown here is derived from an EMBL/GenBank/DDBJ whole genome shotgun (WGS) entry which is preliminary data.</text>
</comment>
<dbReference type="EMBL" id="AUND01000042">
    <property type="protein sequence ID" value="KEO50476.1"/>
    <property type="molecule type" value="Genomic_DNA"/>
</dbReference>
<evidence type="ECO:0000256" key="2">
    <source>
        <dbReference type="ARBA" id="ARBA00022448"/>
    </source>
</evidence>
<evidence type="ECO:0000313" key="14">
    <source>
        <dbReference type="Proteomes" id="UP000027432"/>
    </source>
</evidence>
<feature type="binding site" evidence="11">
    <location>
        <position position="113"/>
    </location>
    <ligand>
        <name>K(+)</name>
        <dbReference type="ChEBI" id="CHEBI:29103"/>
    </ligand>
</feature>
<reference evidence="13 14" key="1">
    <citation type="submission" date="2013-07" db="EMBL/GenBank/DDBJ databases">
        <title>Thioclava pacifica DSM 10166 Genome Sequencing.</title>
        <authorList>
            <person name="Lai Q."/>
            <person name="Shao Z."/>
        </authorList>
    </citation>
    <scope>NUCLEOTIDE SEQUENCE [LARGE SCALE GENOMIC DNA]</scope>
    <source>
        <strain evidence="13 14">DSM 10166</strain>
    </source>
</reference>
<feature type="transmembrane region" description="Helical" evidence="12">
    <location>
        <begin position="456"/>
        <end position="476"/>
    </location>
</feature>
<proteinExistence type="inferred from homology"/>
<dbReference type="PANTHER" id="PTHR32024:SF3">
    <property type="entry name" value="TRK SYSTEM POTASSIUM UPTAKE PROTEIN"/>
    <property type="match status" value="1"/>
</dbReference>
<evidence type="ECO:0000256" key="6">
    <source>
        <dbReference type="ARBA" id="ARBA00022958"/>
    </source>
</evidence>
<feature type="transmembrane region" description="Helical" evidence="12">
    <location>
        <begin position="235"/>
        <end position="254"/>
    </location>
</feature>
<evidence type="ECO:0000256" key="12">
    <source>
        <dbReference type="SAM" id="Phobius"/>
    </source>
</evidence>
<evidence type="ECO:0000256" key="5">
    <source>
        <dbReference type="ARBA" id="ARBA00022692"/>
    </source>
</evidence>
<feature type="binding site" evidence="11">
    <location>
        <position position="431"/>
    </location>
    <ligand>
        <name>K(+)</name>
        <dbReference type="ChEBI" id="CHEBI:29103"/>
    </ligand>
</feature>
<dbReference type="GO" id="GO:0005886">
    <property type="term" value="C:plasma membrane"/>
    <property type="evidence" value="ECO:0007669"/>
    <property type="project" value="UniProtKB-SubCell"/>
</dbReference>
<dbReference type="PIRSF" id="PIRSF006247">
    <property type="entry name" value="TrkH"/>
    <property type="match status" value="1"/>
</dbReference>
<feature type="transmembrane region" description="Helical" evidence="12">
    <location>
        <begin position="274"/>
        <end position="290"/>
    </location>
</feature>
<evidence type="ECO:0000256" key="3">
    <source>
        <dbReference type="ARBA" id="ARBA00022475"/>
    </source>
</evidence>
<evidence type="ECO:0000256" key="9">
    <source>
        <dbReference type="ARBA" id="ARBA00023136"/>
    </source>
</evidence>
<dbReference type="STRING" id="1353537.TP2_14505"/>
<evidence type="ECO:0000256" key="8">
    <source>
        <dbReference type="ARBA" id="ARBA00023065"/>
    </source>
</evidence>
<sequence>MSDFRPVLHLFGLILAALGVSMLVPTGIDLLDGSGNWREFFEAAIETTLTGTLLALATQGERTGGLTTRQAYLLTAAIWLGLPFFAGLPFIDGAPNASWTDAYFEAASGITTTGYTVFSDLDDMPRSVLLWRGMLNWFGGLGIAFVAMIFLPVLRIGGMRYFQTEGFDTLGKVMPRAGDIARSLLWVYLSLTAACALSYAATGMSPFDAICYAMATIATGGFGTHDTSFASFSPAAQYAGVIFMLGSALPFIRYVQLGHGHLGPFWEDPQIHAFLRWFSIALAALLLWRYTHDPKGIEPTFRSAAFNLSSIMTGTGFGTANVANWGSFAVVLAYWVGLIGGCTGSSSGALSVFRWQALGAVIRTAVRRLHAPHRVILPRLGGKLLEEDVLSSLILYFTGYILALGVISVGISMTGADFVSALFATWGALGNIGYGIGPLTDRTGTMVDFNDAATWLMTLAMLLGRIGMLAILVVFLPRFWRS</sequence>
<dbReference type="GO" id="GO:0015379">
    <property type="term" value="F:potassium:chloride symporter activity"/>
    <property type="evidence" value="ECO:0007669"/>
    <property type="project" value="InterPro"/>
</dbReference>
<feature type="transmembrane region" description="Helical" evidence="12">
    <location>
        <begin position="393"/>
        <end position="411"/>
    </location>
</feature>
<feature type="binding site" evidence="11">
    <location>
        <position position="220"/>
    </location>
    <ligand>
        <name>K(+)</name>
        <dbReference type="ChEBI" id="CHEBI:29103"/>
    </ligand>
</feature>
<keyword evidence="4 10" id="KW-0633">Potassium transport</keyword>
<comment type="similarity">
    <text evidence="10">Belongs to the TrkH potassium transport family.</text>
</comment>
<dbReference type="PANTHER" id="PTHR32024">
    <property type="entry name" value="TRK SYSTEM POTASSIUM UPTAKE PROTEIN TRKG-RELATED"/>
    <property type="match status" value="1"/>
</dbReference>
<keyword evidence="8 10" id="KW-0406">Ion transport</keyword>
<feature type="transmembrane region" description="Helical" evidence="12">
    <location>
        <begin position="184"/>
        <end position="201"/>
    </location>
</feature>
<dbReference type="AlphaFoldDB" id="A0A074IZC4"/>
<dbReference type="eggNOG" id="COG0168">
    <property type="taxonomic scope" value="Bacteria"/>
</dbReference>
<protein>
    <recommendedName>
        <fullName evidence="10">Trk system potassium uptake protein</fullName>
    </recommendedName>
</protein>
<gene>
    <name evidence="13" type="ORF">TP2_14505</name>
</gene>
<dbReference type="OrthoDB" id="9810952at2"/>
<feature type="transmembrane region" description="Helical" evidence="12">
    <location>
        <begin position="311"/>
        <end position="336"/>
    </location>
</feature>
<organism evidence="13 14">
    <name type="scientific">Thioclava pacifica DSM 10166</name>
    <dbReference type="NCBI Taxonomy" id="1353537"/>
    <lineage>
        <taxon>Bacteria</taxon>
        <taxon>Pseudomonadati</taxon>
        <taxon>Pseudomonadota</taxon>
        <taxon>Alphaproteobacteria</taxon>
        <taxon>Rhodobacterales</taxon>
        <taxon>Paracoccaceae</taxon>
        <taxon>Thioclava</taxon>
    </lineage>
</organism>
<dbReference type="Proteomes" id="UP000027432">
    <property type="component" value="Unassembled WGS sequence"/>
</dbReference>
<evidence type="ECO:0000256" key="11">
    <source>
        <dbReference type="PIRSR" id="PIRSR006247-1"/>
    </source>
</evidence>
<feature type="transmembrane region" description="Helical" evidence="12">
    <location>
        <begin position="40"/>
        <end position="59"/>
    </location>
</feature>
<feature type="transmembrane region" description="Helical" evidence="12">
    <location>
        <begin position="71"/>
        <end position="91"/>
    </location>
</feature>
<comment type="function">
    <text evidence="10">Low-affinity potassium transport system. Interacts with Trk system potassium uptake protein TrkA.</text>
</comment>
<evidence type="ECO:0000256" key="7">
    <source>
        <dbReference type="ARBA" id="ARBA00022989"/>
    </source>
</evidence>
<feature type="transmembrane region" description="Helical" evidence="12">
    <location>
        <begin position="7"/>
        <end position="28"/>
    </location>
</feature>
<evidence type="ECO:0000313" key="13">
    <source>
        <dbReference type="EMBL" id="KEO50476.1"/>
    </source>
</evidence>
<feature type="binding site" evidence="11">
    <location>
        <position position="315"/>
    </location>
    <ligand>
        <name>K(+)</name>
        <dbReference type="ChEBI" id="CHEBI:29103"/>
    </ligand>
</feature>
<accession>A0A074IZC4</accession>
<comment type="subcellular location">
    <subcellularLocation>
        <location evidence="10">Cell inner membrane</location>
        <topology evidence="10">Multi-pass membrane protein</topology>
    </subcellularLocation>
    <subcellularLocation>
        <location evidence="1">Cell membrane</location>
        <topology evidence="1">Multi-pass membrane protein</topology>
    </subcellularLocation>
</comment>
<evidence type="ECO:0000256" key="4">
    <source>
        <dbReference type="ARBA" id="ARBA00022538"/>
    </source>
</evidence>
<feature type="transmembrane region" description="Helical" evidence="12">
    <location>
        <begin position="134"/>
        <end position="154"/>
    </location>
</feature>
<keyword evidence="10" id="KW-0997">Cell inner membrane</keyword>
<evidence type="ECO:0000256" key="1">
    <source>
        <dbReference type="ARBA" id="ARBA00004651"/>
    </source>
</evidence>
<keyword evidence="2 10" id="KW-0813">Transport</keyword>
<keyword evidence="5 12" id="KW-0812">Transmembrane</keyword>
<feature type="binding site" evidence="11">
    <location>
        <position position="112"/>
    </location>
    <ligand>
        <name>K(+)</name>
        <dbReference type="ChEBI" id="CHEBI:29103"/>
    </ligand>
</feature>
<keyword evidence="7 12" id="KW-1133">Transmembrane helix</keyword>
<dbReference type="RefSeq" id="WP_038080073.1">
    <property type="nucleotide sequence ID" value="NZ_AUND01000042.1"/>
</dbReference>
<dbReference type="InterPro" id="IPR003445">
    <property type="entry name" value="Cat_transpt"/>
</dbReference>
<keyword evidence="11" id="KW-0479">Metal-binding</keyword>
<keyword evidence="3 10" id="KW-1003">Cell membrane</keyword>
<feature type="transmembrane region" description="Helical" evidence="12">
    <location>
        <begin position="418"/>
        <end position="436"/>
    </location>
</feature>
<name>A0A074IZC4_9RHOB</name>
<dbReference type="Pfam" id="PF02386">
    <property type="entry name" value="TrkH"/>
    <property type="match status" value="2"/>
</dbReference>